<gene>
    <name evidence="11" type="primary">focC_3</name>
    <name evidence="11" type="ORF">SAMEA2273372_03039</name>
</gene>
<dbReference type="Pfam" id="PF00345">
    <property type="entry name" value="PapD_N"/>
    <property type="match status" value="1"/>
</dbReference>
<evidence type="ECO:0000259" key="10">
    <source>
        <dbReference type="Pfam" id="PF02753"/>
    </source>
</evidence>
<evidence type="ECO:0000256" key="3">
    <source>
        <dbReference type="ARBA" id="ARBA00022558"/>
    </source>
</evidence>
<dbReference type="InterPro" id="IPR001829">
    <property type="entry name" value="Pili_assmbl_chaperone_bac"/>
</dbReference>
<dbReference type="InterPro" id="IPR018046">
    <property type="entry name" value="Pili_assmbl_chaperone_CS"/>
</dbReference>
<dbReference type="NCBIfam" id="NF011818">
    <property type="entry name" value="PRK15290.1"/>
    <property type="match status" value="1"/>
</dbReference>
<dbReference type="InterPro" id="IPR016148">
    <property type="entry name" value="Pili_assmbl_chaperone_C"/>
</dbReference>
<organism evidence="11 12">
    <name type="scientific">Enterobacter bugandensis</name>
    <dbReference type="NCBI Taxonomy" id="881260"/>
    <lineage>
        <taxon>Bacteria</taxon>
        <taxon>Pseudomonadati</taxon>
        <taxon>Pseudomonadota</taxon>
        <taxon>Gammaproteobacteria</taxon>
        <taxon>Enterobacterales</taxon>
        <taxon>Enterobacteriaceae</taxon>
        <taxon>Enterobacter</taxon>
    </lineage>
</organism>
<evidence type="ECO:0000256" key="1">
    <source>
        <dbReference type="ARBA" id="ARBA00004418"/>
    </source>
</evidence>
<dbReference type="FunFam" id="2.60.40.10:FF:000458">
    <property type="entry name" value="Molecular chaperone FimC"/>
    <property type="match status" value="1"/>
</dbReference>
<feature type="domain" description="Pili assembly chaperone N-terminal" evidence="9">
    <location>
        <begin position="25"/>
        <end position="143"/>
    </location>
</feature>
<dbReference type="GO" id="GO:0030288">
    <property type="term" value="C:outer membrane-bounded periplasmic space"/>
    <property type="evidence" value="ECO:0007669"/>
    <property type="project" value="InterPro"/>
</dbReference>
<keyword evidence="5" id="KW-0574">Periplasm</keyword>
<dbReference type="InterPro" id="IPR013783">
    <property type="entry name" value="Ig-like_fold"/>
</dbReference>
<dbReference type="InterPro" id="IPR008962">
    <property type="entry name" value="PapD-like_sf"/>
</dbReference>
<keyword evidence="4" id="KW-0732">Signal</keyword>
<dbReference type="GO" id="GO:0071555">
    <property type="term" value="P:cell wall organization"/>
    <property type="evidence" value="ECO:0007669"/>
    <property type="project" value="InterPro"/>
</dbReference>
<protein>
    <submittedName>
        <fullName evidence="11">Pili assembly chaperone, N-terminal protein</fullName>
    </submittedName>
</protein>
<dbReference type="SUPFAM" id="SSF49354">
    <property type="entry name" value="PapD-like"/>
    <property type="match status" value="1"/>
</dbReference>
<name>A0A822WV35_9ENTR</name>
<dbReference type="PRINTS" id="PR00969">
    <property type="entry name" value="CHAPERONPILI"/>
</dbReference>
<evidence type="ECO:0000256" key="7">
    <source>
        <dbReference type="ARBA" id="ARBA00023319"/>
    </source>
</evidence>
<keyword evidence="3" id="KW-1029">Fimbrium biogenesis</keyword>
<dbReference type="InterPro" id="IPR016147">
    <property type="entry name" value="Pili_assmbl_chaperone_N"/>
</dbReference>
<dbReference type="PANTHER" id="PTHR30251:SF2">
    <property type="entry name" value="FIMBRIAL CHAPERONE YADV-RELATED"/>
    <property type="match status" value="1"/>
</dbReference>
<sequence length="228" mass="25702">MYLRRLLTLFIMLSFSFLTPLSTAGVIIGGTRVVYSSDKSDATISIKNNEATTPYLIQTWVDPFKGDTASNKPPFTVIPPVSRLEAGQEKVLRIMKVKGELPHDRESLFWLNIKNIPPSSSKPNSLEIAIKTRIKLFWRPATLNITPERAVAKVKWRVQNRQLVIENPSPLHINVMNVTVDKKDVPLNIIPPFDTVRLSLPEGINGHALVWRFVNDFGAISQEIHVTL</sequence>
<dbReference type="EMBL" id="FJZI01000006">
    <property type="protein sequence ID" value="CZX75564.1"/>
    <property type="molecule type" value="Genomic_DNA"/>
</dbReference>
<keyword evidence="7" id="KW-0393">Immunoglobulin domain</keyword>
<comment type="subcellular location">
    <subcellularLocation>
        <location evidence="1 8">Periplasm</location>
    </subcellularLocation>
</comment>
<dbReference type="Pfam" id="PF02753">
    <property type="entry name" value="PapD_C"/>
    <property type="match status" value="1"/>
</dbReference>
<dbReference type="RefSeq" id="WP_063155247.1">
    <property type="nucleotide sequence ID" value="NZ_CP039452.1"/>
</dbReference>
<evidence type="ECO:0000256" key="5">
    <source>
        <dbReference type="ARBA" id="ARBA00022764"/>
    </source>
</evidence>
<dbReference type="InterPro" id="IPR050643">
    <property type="entry name" value="Periplasmic_pilus_chap"/>
</dbReference>
<reference evidence="11 12" key="1">
    <citation type="submission" date="2016-03" db="EMBL/GenBank/DDBJ databases">
        <authorList>
            <consortium name="Pathogen Informatics"/>
        </authorList>
    </citation>
    <scope>NUCLEOTIDE SEQUENCE [LARGE SCALE GENOMIC DNA]</scope>
    <source>
        <strain evidence="12">e1527</strain>
    </source>
</reference>
<dbReference type="PROSITE" id="PS00635">
    <property type="entry name" value="PILI_CHAPERONE"/>
    <property type="match status" value="1"/>
</dbReference>
<keyword evidence="6 8" id="KW-0143">Chaperone</keyword>
<comment type="caution">
    <text evidence="11">The sequence shown here is derived from an EMBL/GenBank/DDBJ whole genome shotgun (WGS) entry which is preliminary data.</text>
</comment>
<evidence type="ECO:0000313" key="12">
    <source>
        <dbReference type="Proteomes" id="UP000076063"/>
    </source>
</evidence>
<evidence type="ECO:0000256" key="2">
    <source>
        <dbReference type="ARBA" id="ARBA00007399"/>
    </source>
</evidence>
<evidence type="ECO:0000259" key="9">
    <source>
        <dbReference type="Pfam" id="PF00345"/>
    </source>
</evidence>
<evidence type="ECO:0000256" key="4">
    <source>
        <dbReference type="ARBA" id="ARBA00022729"/>
    </source>
</evidence>
<comment type="similarity">
    <text evidence="2 8">Belongs to the periplasmic pilus chaperone family.</text>
</comment>
<dbReference type="Proteomes" id="UP000076063">
    <property type="component" value="Unassembled WGS sequence"/>
</dbReference>
<dbReference type="SUPFAM" id="SSF49584">
    <property type="entry name" value="Periplasmic chaperone C-domain"/>
    <property type="match status" value="1"/>
</dbReference>
<evidence type="ECO:0000313" key="11">
    <source>
        <dbReference type="EMBL" id="CZX75564.1"/>
    </source>
</evidence>
<dbReference type="Gene3D" id="2.60.40.10">
    <property type="entry name" value="Immunoglobulins"/>
    <property type="match status" value="2"/>
</dbReference>
<dbReference type="PANTHER" id="PTHR30251">
    <property type="entry name" value="PILUS ASSEMBLY CHAPERONE"/>
    <property type="match status" value="1"/>
</dbReference>
<proteinExistence type="inferred from homology"/>
<evidence type="ECO:0000256" key="6">
    <source>
        <dbReference type="ARBA" id="ARBA00023186"/>
    </source>
</evidence>
<dbReference type="InterPro" id="IPR036316">
    <property type="entry name" value="Pili_assmbl_chap_C_dom_sf"/>
</dbReference>
<feature type="domain" description="Pili assembly chaperone C-terminal" evidence="10">
    <location>
        <begin position="165"/>
        <end position="221"/>
    </location>
</feature>
<dbReference type="AlphaFoldDB" id="A0A822WV35"/>
<accession>A0A822WV35</accession>
<evidence type="ECO:0000256" key="8">
    <source>
        <dbReference type="RuleBase" id="RU003918"/>
    </source>
</evidence>